<evidence type="ECO:0000313" key="3">
    <source>
        <dbReference type="Proteomes" id="UP001583172"/>
    </source>
</evidence>
<organism evidence="2 3">
    <name type="scientific">Humicola insolens</name>
    <name type="common">Soft-rot fungus</name>
    <dbReference type="NCBI Taxonomy" id="85995"/>
    <lineage>
        <taxon>Eukaryota</taxon>
        <taxon>Fungi</taxon>
        <taxon>Dikarya</taxon>
        <taxon>Ascomycota</taxon>
        <taxon>Pezizomycotina</taxon>
        <taxon>Sordariomycetes</taxon>
        <taxon>Sordariomycetidae</taxon>
        <taxon>Sordariales</taxon>
        <taxon>Chaetomiaceae</taxon>
        <taxon>Mycothermus</taxon>
    </lineage>
</organism>
<feature type="transmembrane region" description="Helical" evidence="1">
    <location>
        <begin position="152"/>
        <end position="172"/>
    </location>
</feature>
<proteinExistence type="predicted"/>
<keyword evidence="1" id="KW-0472">Membrane</keyword>
<name>A0ABR3VG55_HUMIN</name>
<evidence type="ECO:0000313" key="2">
    <source>
        <dbReference type="EMBL" id="KAL1840848.1"/>
    </source>
</evidence>
<comment type="caution">
    <text evidence="2">The sequence shown here is derived from an EMBL/GenBank/DDBJ whole genome shotgun (WGS) entry which is preliminary data.</text>
</comment>
<protein>
    <submittedName>
        <fullName evidence="2">Uncharacterized protein</fullName>
    </submittedName>
</protein>
<dbReference type="Proteomes" id="UP001583172">
    <property type="component" value="Unassembled WGS sequence"/>
</dbReference>
<dbReference type="EMBL" id="JAZGSY010000097">
    <property type="protein sequence ID" value="KAL1840848.1"/>
    <property type="molecule type" value="Genomic_DNA"/>
</dbReference>
<keyword evidence="3" id="KW-1185">Reference proteome</keyword>
<keyword evidence="1" id="KW-1133">Transmembrane helix</keyword>
<reference evidence="2 3" key="1">
    <citation type="journal article" date="2024" name="Commun. Biol.">
        <title>Comparative genomic analysis of thermophilic fungi reveals convergent evolutionary adaptations and gene losses.</title>
        <authorList>
            <person name="Steindorff A.S."/>
            <person name="Aguilar-Pontes M.V."/>
            <person name="Robinson A.J."/>
            <person name="Andreopoulos B."/>
            <person name="LaButti K."/>
            <person name="Kuo A."/>
            <person name="Mondo S."/>
            <person name="Riley R."/>
            <person name="Otillar R."/>
            <person name="Haridas S."/>
            <person name="Lipzen A."/>
            <person name="Grimwood J."/>
            <person name="Schmutz J."/>
            <person name="Clum A."/>
            <person name="Reid I.D."/>
            <person name="Moisan M.C."/>
            <person name="Butler G."/>
            <person name="Nguyen T.T.M."/>
            <person name="Dewar K."/>
            <person name="Conant G."/>
            <person name="Drula E."/>
            <person name="Henrissat B."/>
            <person name="Hansel C."/>
            <person name="Singer S."/>
            <person name="Hutchinson M.I."/>
            <person name="de Vries R.P."/>
            <person name="Natvig D.O."/>
            <person name="Powell A.J."/>
            <person name="Tsang A."/>
            <person name="Grigoriev I.V."/>
        </authorList>
    </citation>
    <scope>NUCLEOTIDE SEQUENCE [LARGE SCALE GENOMIC DNA]</scope>
    <source>
        <strain evidence="2 3">CBS 620.91</strain>
    </source>
</reference>
<gene>
    <name evidence="2" type="ORF">VTJ49DRAFT_7691</name>
</gene>
<sequence>MDEWVEVWMFGLLLQPLSLLTDLASTSALAALLLCLALKAREDGGIIITTHNKTLSFISFIVAIIDYIIIIIITTTTTTIAISAKLPTYSFLVKDTRKRERYFFPLSNTNRTNGRTGGEEQRHGGSALWGSRRLGKGGDYFRSGWMGSRMNGALLVVCFLFCCGFLCLVNIATLPDTLFSPW</sequence>
<keyword evidence="1" id="KW-0812">Transmembrane</keyword>
<evidence type="ECO:0000256" key="1">
    <source>
        <dbReference type="SAM" id="Phobius"/>
    </source>
</evidence>
<accession>A0ABR3VG55</accession>
<feature type="transmembrane region" description="Helical" evidence="1">
    <location>
        <begin position="54"/>
        <end position="82"/>
    </location>
</feature>